<evidence type="ECO:0000313" key="1">
    <source>
        <dbReference type="EMBL" id="GEA38941.1"/>
    </source>
</evidence>
<proteinExistence type="predicted"/>
<accession>A0A829WH71</accession>
<protein>
    <submittedName>
        <fullName evidence="1">Uncharacterized protein</fullName>
    </submittedName>
</protein>
<dbReference type="Proteomes" id="UP000315200">
    <property type="component" value="Unassembled WGS sequence"/>
</dbReference>
<gene>
    <name evidence="1" type="ORF">Ccl03g_46540</name>
</gene>
<dbReference type="Gene3D" id="3.40.50.1820">
    <property type="entry name" value="alpha/beta hydrolase"/>
    <property type="match status" value="1"/>
</dbReference>
<evidence type="ECO:0000313" key="2">
    <source>
        <dbReference type="Proteomes" id="UP000315200"/>
    </source>
</evidence>
<reference evidence="1 2" key="1">
    <citation type="submission" date="2019-06" db="EMBL/GenBank/DDBJ databases">
        <title>Draft genome sequence of [Clostridium] clostridioforme NBRC 113352.</title>
        <authorList>
            <person name="Miura T."/>
            <person name="Furukawa M."/>
            <person name="Shimamura M."/>
            <person name="Ohyama Y."/>
            <person name="Yamazoe A."/>
            <person name="Kawasaki H."/>
        </authorList>
    </citation>
    <scope>NUCLEOTIDE SEQUENCE [LARGE SCALE GENOMIC DNA]</scope>
    <source>
        <strain evidence="1 2">NBRC 113352</strain>
    </source>
</reference>
<organism evidence="1 2">
    <name type="scientific">Enterocloster clostridioformis</name>
    <dbReference type="NCBI Taxonomy" id="1531"/>
    <lineage>
        <taxon>Bacteria</taxon>
        <taxon>Bacillati</taxon>
        <taxon>Bacillota</taxon>
        <taxon>Clostridia</taxon>
        <taxon>Lachnospirales</taxon>
        <taxon>Lachnospiraceae</taxon>
        <taxon>Enterocloster</taxon>
    </lineage>
</organism>
<dbReference type="EMBL" id="BJLB01000001">
    <property type="protein sequence ID" value="GEA38941.1"/>
    <property type="molecule type" value="Genomic_DNA"/>
</dbReference>
<name>A0A829WH71_9FIRM</name>
<sequence length="51" mass="5795">MYVKKRKTVPCLIIRAMDGKNDGLVTPESAMWGEFKGTLSNRKHRGYPTVI</sequence>
<comment type="caution">
    <text evidence="1">The sequence shown here is derived from an EMBL/GenBank/DDBJ whole genome shotgun (WGS) entry which is preliminary data.</text>
</comment>
<dbReference type="InterPro" id="IPR029058">
    <property type="entry name" value="AB_hydrolase_fold"/>
</dbReference>
<dbReference type="AlphaFoldDB" id="A0A829WH71"/>